<dbReference type="PROSITE" id="PS51257">
    <property type="entry name" value="PROKAR_LIPOPROTEIN"/>
    <property type="match status" value="1"/>
</dbReference>
<dbReference type="GO" id="GO:0004672">
    <property type="term" value="F:protein kinase activity"/>
    <property type="evidence" value="ECO:0007669"/>
    <property type="project" value="InterPro"/>
</dbReference>
<gene>
    <name evidence="2" type="ORF">BS50DRAFT_634937</name>
</gene>
<name>A0A2T2NJU7_CORCC</name>
<evidence type="ECO:0000313" key="2">
    <source>
        <dbReference type="EMBL" id="PSN65711.1"/>
    </source>
</evidence>
<dbReference type="Gene3D" id="1.10.510.10">
    <property type="entry name" value="Transferase(Phosphotransferase) domain 1"/>
    <property type="match status" value="1"/>
</dbReference>
<dbReference type="InterPro" id="IPR011009">
    <property type="entry name" value="Kinase-like_dom_sf"/>
</dbReference>
<evidence type="ECO:0000259" key="1">
    <source>
        <dbReference type="PROSITE" id="PS50011"/>
    </source>
</evidence>
<dbReference type="Proteomes" id="UP000240883">
    <property type="component" value="Unassembled WGS sequence"/>
</dbReference>
<dbReference type="GO" id="GO:0005524">
    <property type="term" value="F:ATP binding"/>
    <property type="evidence" value="ECO:0007669"/>
    <property type="project" value="InterPro"/>
</dbReference>
<dbReference type="OrthoDB" id="3795368at2759"/>
<sequence length="334" mass="37720">MSRPHTIQNLEDEQIGAVEAGGYATISVAGSGCAADVVYCIPKVIIHKAIAEELDVSILRKEVLAIKIDGSKLLSGGYSSKPFMQKEADLLRHIHDHVPNDLRSIFPSLIDTCSLDSKCMWYALEAIYPPLRLSTLHLTSDGTQTPSMMMHLFLEIGAAINFLHNDAKLVHNDIHGGNILVTIQPRNQYGLPGFKIVDFGQTKMLTNEFQRRRDNKAFFIELYLFAKFKQPDGGEDELIEGRQKWTEFNLHLQEARFSDNPPFDSFWKENQRYARKIRSLVSERSVNRVNSNIQNALRLTGASDLDIDIKDCVENERKVKAMAEVKEDSLCLKG</sequence>
<dbReference type="InterPro" id="IPR000719">
    <property type="entry name" value="Prot_kinase_dom"/>
</dbReference>
<evidence type="ECO:0000313" key="3">
    <source>
        <dbReference type="Proteomes" id="UP000240883"/>
    </source>
</evidence>
<reference evidence="2 3" key="1">
    <citation type="journal article" date="2018" name="Front. Microbiol.">
        <title>Genome-Wide Analysis of Corynespora cassiicola Leaf Fall Disease Putative Effectors.</title>
        <authorList>
            <person name="Lopez D."/>
            <person name="Ribeiro S."/>
            <person name="Label P."/>
            <person name="Fumanal B."/>
            <person name="Venisse J.S."/>
            <person name="Kohler A."/>
            <person name="de Oliveira R.R."/>
            <person name="Labutti K."/>
            <person name="Lipzen A."/>
            <person name="Lail K."/>
            <person name="Bauer D."/>
            <person name="Ohm R.A."/>
            <person name="Barry K.W."/>
            <person name="Spatafora J."/>
            <person name="Grigoriev I.V."/>
            <person name="Martin F.M."/>
            <person name="Pujade-Renaud V."/>
        </authorList>
    </citation>
    <scope>NUCLEOTIDE SEQUENCE [LARGE SCALE GENOMIC DNA]</scope>
    <source>
        <strain evidence="2 3">Philippines</strain>
    </source>
</reference>
<dbReference type="PROSITE" id="PS50011">
    <property type="entry name" value="PROTEIN_KINASE_DOM"/>
    <property type="match status" value="1"/>
</dbReference>
<feature type="domain" description="Protein kinase" evidence="1">
    <location>
        <begin position="23"/>
        <end position="334"/>
    </location>
</feature>
<keyword evidence="3" id="KW-1185">Reference proteome</keyword>
<dbReference type="EMBL" id="KZ678136">
    <property type="protein sequence ID" value="PSN65711.1"/>
    <property type="molecule type" value="Genomic_DNA"/>
</dbReference>
<dbReference type="SUPFAM" id="SSF56112">
    <property type="entry name" value="Protein kinase-like (PK-like)"/>
    <property type="match status" value="1"/>
</dbReference>
<organism evidence="2 3">
    <name type="scientific">Corynespora cassiicola Philippines</name>
    <dbReference type="NCBI Taxonomy" id="1448308"/>
    <lineage>
        <taxon>Eukaryota</taxon>
        <taxon>Fungi</taxon>
        <taxon>Dikarya</taxon>
        <taxon>Ascomycota</taxon>
        <taxon>Pezizomycotina</taxon>
        <taxon>Dothideomycetes</taxon>
        <taxon>Pleosporomycetidae</taxon>
        <taxon>Pleosporales</taxon>
        <taxon>Corynesporascaceae</taxon>
        <taxon>Corynespora</taxon>
    </lineage>
</organism>
<dbReference type="AlphaFoldDB" id="A0A2T2NJU7"/>
<accession>A0A2T2NJU7</accession>
<protein>
    <recommendedName>
        <fullName evidence="1">Protein kinase domain-containing protein</fullName>
    </recommendedName>
</protein>
<proteinExistence type="predicted"/>